<keyword evidence="3 5" id="KW-1133">Transmembrane helix</keyword>
<dbReference type="InterPro" id="IPR036640">
    <property type="entry name" value="ABC1_TM_sf"/>
</dbReference>
<dbReference type="OrthoDB" id="781228at2759"/>
<dbReference type="InterPro" id="IPR027417">
    <property type="entry name" value="P-loop_NTPase"/>
</dbReference>
<dbReference type="STRING" id="29655.A0A0K9NK92"/>
<evidence type="ECO:0000256" key="4">
    <source>
        <dbReference type="ARBA" id="ARBA00023136"/>
    </source>
</evidence>
<dbReference type="PANTHER" id="PTHR24221:SF518">
    <property type="entry name" value="ABC TRANSPORTER B FAMILY MEMBER 2"/>
    <property type="match status" value="1"/>
</dbReference>
<organism evidence="7 8">
    <name type="scientific">Zostera marina</name>
    <name type="common">Eelgrass</name>
    <dbReference type="NCBI Taxonomy" id="29655"/>
    <lineage>
        <taxon>Eukaryota</taxon>
        <taxon>Viridiplantae</taxon>
        <taxon>Streptophyta</taxon>
        <taxon>Embryophyta</taxon>
        <taxon>Tracheophyta</taxon>
        <taxon>Spermatophyta</taxon>
        <taxon>Magnoliopsida</taxon>
        <taxon>Liliopsida</taxon>
        <taxon>Zosteraceae</taxon>
        <taxon>Zostera</taxon>
    </lineage>
</organism>
<dbReference type="GO" id="GO:0016887">
    <property type="term" value="F:ATP hydrolysis activity"/>
    <property type="evidence" value="ECO:0007669"/>
    <property type="project" value="InterPro"/>
</dbReference>
<dbReference type="Proteomes" id="UP000036987">
    <property type="component" value="Unassembled WGS sequence"/>
</dbReference>
<evidence type="ECO:0000256" key="5">
    <source>
        <dbReference type="SAM" id="Phobius"/>
    </source>
</evidence>
<sequence>MKGFGGNLSKIYLKANMFASEAVSNIRTYAAFWSEDKIIDYLYSRELEKPSRSTFFPSRTDIWYLTQFFLFLSYGLALWYESVLMGPARGRESNQMAYVIGFFPSAGVVELEEIHFHYPSRPDIIIFEDFNLKVKAEKSMALVGSSGSGKSTVISLLLRFYDPTSGKVLVCHGRGIKQKSLRKHIGLVQQEPALFATTIYENIIYGKDGATEA</sequence>
<dbReference type="GO" id="GO:0005524">
    <property type="term" value="F:ATP binding"/>
    <property type="evidence" value="ECO:0007669"/>
    <property type="project" value="InterPro"/>
</dbReference>
<dbReference type="EMBL" id="LFYR01002199">
    <property type="protein sequence ID" value="KMZ56390.1"/>
    <property type="molecule type" value="Genomic_DNA"/>
</dbReference>
<dbReference type="InterPro" id="IPR039421">
    <property type="entry name" value="Type_1_exporter"/>
</dbReference>
<reference evidence="8" key="1">
    <citation type="journal article" date="2016" name="Nature">
        <title>The genome of the seagrass Zostera marina reveals angiosperm adaptation to the sea.</title>
        <authorList>
            <person name="Olsen J.L."/>
            <person name="Rouze P."/>
            <person name="Verhelst B."/>
            <person name="Lin Y.-C."/>
            <person name="Bayer T."/>
            <person name="Collen J."/>
            <person name="Dattolo E."/>
            <person name="De Paoli E."/>
            <person name="Dittami S."/>
            <person name="Maumus F."/>
            <person name="Michel G."/>
            <person name="Kersting A."/>
            <person name="Lauritano C."/>
            <person name="Lohaus R."/>
            <person name="Toepel M."/>
            <person name="Tonon T."/>
            <person name="Vanneste K."/>
            <person name="Amirebrahimi M."/>
            <person name="Brakel J."/>
            <person name="Bostroem C."/>
            <person name="Chovatia M."/>
            <person name="Grimwood J."/>
            <person name="Jenkins J.W."/>
            <person name="Jueterbock A."/>
            <person name="Mraz A."/>
            <person name="Stam W.T."/>
            <person name="Tice H."/>
            <person name="Bornberg-Bauer E."/>
            <person name="Green P.J."/>
            <person name="Pearson G.A."/>
            <person name="Procaccini G."/>
            <person name="Duarte C.M."/>
            <person name="Schmutz J."/>
            <person name="Reusch T.B.H."/>
            <person name="Van de Peer Y."/>
        </authorList>
    </citation>
    <scope>NUCLEOTIDE SEQUENCE [LARGE SCALE GENOMIC DNA]</scope>
    <source>
        <strain evidence="8">cv. Finnish</strain>
    </source>
</reference>
<keyword evidence="2 5" id="KW-0812">Transmembrane</keyword>
<accession>A0A0K9NK92</accession>
<name>A0A0K9NK92_ZOSMR</name>
<keyword evidence="8" id="KW-1185">Reference proteome</keyword>
<protein>
    <recommendedName>
        <fullName evidence="6">ABC transporter domain-containing protein</fullName>
    </recommendedName>
</protein>
<keyword evidence="4 5" id="KW-0472">Membrane</keyword>
<dbReference type="AlphaFoldDB" id="A0A0K9NK92"/>
<evidence type="ECO:0000259" key="6">
    <source>
        <dbReference type="Pfam" id="PF00005"/>
    </source>
</evidence>
<gene>
    <name evidence="7" type="ORF">ZOSMA_96G00660</name>
</gene>
<comment type="caution">
    <text evidence="7">The sequence shown here is derived from an EMBL/GenBank/DDBJ whole genome shotgun (WGS) entry which is preliminary data.</text>
</comment>
<dbReference type="SUPFAM" id="SSF52540">
    <property type="entry name" value="P-loop containing nucleoside triphosphate hydrolases"/>
    <property type="match status" value="1"/>
</dbReference>
<dbReference type="Pfam" id="PF00005">
    <property type="entry name" value="ABC_tran"/>
    <property type="match status" value="1"/>
</dbReference>
<dbReference type="InterPro" id="IPR003439">
    <property type="entry name" value="ABC_transporter-like_ATP-bd"/>
</dbReference>
<comment type="subcellular location">
    <subcellularLocation>
        <location evidence="1">Membrane</location>
        <topology evidence="1">Multi-pass membrane protein</topology>
    </subcellularLocation>
</comment>
<feature type="transmembrane region" description="Helical" evidence="5">
    <location>
        <begin position="62"/>
        <end position="80"/>
    </location>
</feature>
<proteinExistence type="predicted"/>
<evidence type="ECO:0000256" key="2">
    <source>
        <dbReference type="ARBA" id="ARBA00022692"/>
    </source>
</evidence>
<dbReference type="GO" id="GO:0016020">
    <property type="term" value="C:membrane"/>
    <property type="evidence" value="ECO:0007669"/>
    <property type="project" value="UniProtKB-SubCell"/>
</dbReference>
<evidence type="ECO:0000256" key="1">
    <source>
        <dbReference type="ARBA" id="ARBA00004141"/>
    </source>
</evidence>
<evidence type="ECO:0000313" key="8">
    <source>
        <dbReference type="Proteomes" id="UP000036987"/>
    </source>
</evidence>
<evidence type="ECO:0000256" key="3">
    <source>
        <dbReference type="ARBA" id="ARBA00022989"/>
    </source>
</evidence>
<dbReference type="Gene3D" id="1.20.1560.10">
    <property type="entry name" value="ABC transporter type 1, transmembrane domain"/>
    <property type="match status" value="1"/>
</dbReference>
<feature type="domain" description="ABC transporter" evidence="6">
    <location>
        <begin position="128"/>
        <end position="202"/>
    </location>
</feature>
<dbReference type="PANTHER" id="PTHR24221">
    <property type="entry name" value="ATP-BINDING CASSETTE SUB-FAMILY B"/>
    <property type="match status" value="1"/>
</dbReference>
<dbReference type="Gene3D" id="3.40.50.300">
    <property type="entry name" value="P-loop containing nucleotide triphosphate hydrolases"/>
    <property type="match status" value="1"/>
</dbReference>
<evidence type="ECO:0000313" key="7">
    <source>
        <dbReference type="EMBL" id="KMZ56390.1"/>
    </source>
</evidence>